<feature type="transmembrane region" description="Helical" evidence="6">
    <location>
        <begin position="195"/>
        <end position="216"/>
    </location>
</feature>
<evidence type="ECO:0000256" key="6">
    <source>
        <dbReference type="SAM" id="Phobius"/>
    </source>
</evidence>
<evidence type="ECO:0000256" key="5">
    <source>
        <dbReference type="ARBA" id="ARBA00023136"/>
    </source>
</evidence>
<proteinExistence type="predicted"/>
<feature type="transmembrane region" description="Helical" evidence="6">
    <location>
        <begin position="365"/>
        <end position="385"/>
    </location>
</feature>
<comment type="subcellular location">
    <subcellularLocation>
        <location evidence="1">Membrane</location>
        <topology evidence="1">Multi-pass membrane protein</topology>
    </subcellularLocation>
</comment>
<dbReference type="PANTHER" id="PTHR43243">
    <property type="entry name" value="INNER MEMBRANE TRANSPORTER YGJI-RELATED"/>
    <property type="match status" value="1"/>
</dbReference>
<feature type="transmembrane region" description="Helical" evidence="6">
    <location>
        <begin position="484"/>
        <end position="505"/>
    </location>
</feature>
<dbReference type="OrthoDB" id="3900342at2759"/>
<feature type="domain" description="Cationic amino acid transporter C-terminal" evidence="8">
    <location>
        <begin position="518"/>
        <end position="568"/>
    </location>
</feature>
<keyword evidence="4 6" id="KW-1133">Transmembrane helix</keyword>
<evidence type="ECO:0000256" key="2">
    <source>
        <dbReference type="ARBA" id="ARBA00022448"/>
    </source>
</evidence>
<organism evidence="9 10">
    <name type="scientific">Nezara viridula</name>
    <name type="common">Southern green stink bug</name>
    <name type="synonym">Cimex viridulus</name>
    <dbReference type="NCBI Taxonomy" id="85310"/>
    <lineage>
        <taxon>Eukaryota</taxon>
        <taxon>Metazoa</taxon>
        <taxon>Ecdysozoa</taxon>
        <taxon>Arthropoda</taxon>
        <taxon>Hexapoda</taxon>
        <taxon>Insecta</taxon>
        <taxon>Pterygota</taxon>
        <taxon>Neoptera</taxon>
        <taxon>Paraneoptera</taxon>
        <taxon>Hemiptera</taxon>
        <taxon>Heteroptera</taxon>
        <taxon>Panheteroptera</taxon>
        <taxon>Pentatomomorpha</taxon>
        <taxon>Pentatomoidea</taxon>
        <taxon>Pentatomidae</taxon>
        <taxon>Pentatominae</taxon>
        <taxon>Nezara</taxon>
    </lineage>
</organism>
<gene>
    <name evidence="9" type="ORF">NEZAVI_LOCUS7116</name>
</gene>
<feature type="domain" description="Amino acid permease/ SLC12A" evidence="7">
    <location>
        <begin position="42"/>
        <end position="399"/>
    </location>
</feature>
<dbReference type="EMBL" id="OV725079">
    <property type="protein sequence ID" value="CAH1397255.1"/>
    <property type="molecule type" value="Genomic_DNA"/>
</dbReference>
<feature type="transmembrane region" description="Helical" evidence="6">
    <location>
        <begin position="391"/>
        <end position="410"/>
    </location>
</feature>
<keyword evidence="3 6" id="KW-0812">Transmembrane</keyword>
<keyword evidence="5 6" id="KW-0472">Membrane</keyword>
<feature type="transmembrane region" description="Helical" evidence="6">
    <location>
        <begin position="69"/>
        <end position="94"/>
    </location>
</feature>
<dbReference type="Pfam" id="PF00324">
    <property type="entry name" value="AA_permease"/>
    <property type="match status" value="1"/>
</dbReference>
<feature type="transmembrane region" description="Helical" evidence="6">
    <location>
        <begin position="275"/>
        <end position="296"/>
    </location>
</feature>
<evidence type="ECO:0000259" key="7">
    <source>
        <dbReference type="Pfam" id="PF00324"/>
    </source>
</evidence>
<dbReference type="InterPro" id="IPR029485">
    <property type="entry name" value="CAT_C"/>
</dbReference>
<evidence type="ECO:0000256" key="3">
    <source>
        <dbReference type="ARBA" id="ARBA00022692"/>
    </source>
</evidence>
<accession>A0A9P0MKI4</accession>
<dbReference type="PANTHER" id="PTHR43243:SF4">
    <property type="entry name" value="CATIONIC AMINO ACID TRANSPORTER 4"/>
    <property type="match status" value="1"/>
</dbReference>
<dbReference type="GO" id="GO:0015171">
    <property type="term" value="F:amino acid transmembrane transporter activity"/>
    <property type="evidence" value="ECO:0007669"/>
    <property type="project" value="TreeGrafter"/>
</dbReference>
<feature type="transmembrane region" description="Helical" evidence="6">
    <location>
        <begin position="457"/>
        <end position="478"/>
    </location>
</feature>
<dbReference type="Gene3D" id="1.20.1740.10">
    <property type="entry name" value="Amino acid/polyamine transporter I"/>
    <property type="match status" value="2"/>
</dbReference>
<sequence>MEALLVVPWQSAKYVWMLMTLQKYDFYREVTPMTRVYTHLEMIMFSFAVTVGKTFYIHIPRSVHKHGDLLVLMWIVYTPILLTTAGCFAEMAALMPAVGAHYHYCYSTICEFVAFLVGWHLIFAYTLMTLSKCKFLSEFIDHIFLNGWISRNLKFMDRQTFWFISIPGYVDIISAMLAISMAFQAFWAVKFTKSFVNILTAIGIIIILTHIVAFMAKMDFNHISIEDTSGNEKLIDTMYVIHGALVGYESLSVLGEESKNPTTTIPLSIMSSVRFAMVLYTVYTFCISICVKKNAGVDLDEYNPLGSIVILLDMPWLYWISTLGTICSLWASAYGSMFVAVRILYAMSRDGMIFRTFSRIDRYTWKPAIPAIIFGLITGFLVTFISMKTDIGFFSFITTKIMTTICLLITRYRCEKKTRSSEENEKPKEEEGKSWVLANYPEHKTSPTETTHSISMLLLYNSVISGLSAIYCLAILILSEAVDINIFKIVGFFSLVFSASFTILLRFQPTNDRTNLAFRAPSIPLFPLVAIAGDFTCFLIMSQQTWVYGFMWTGLGIAFYFIYSIRHSQEGRNLYADGSRWNPLEPTGSIDKPHPLEKRKL</sequence>
<protein>
    <submittedName>
        <fullName evidence="9">Uncharacterized protein</fullName>
    </submittedName>
</protein>
<evidence type="ECO:0000259" key="8">
    <source>
        <dbReference type="Pfam" id="PF13906"/>
    </source>
</evidence>
<feature type="transmembrane region" description="Helical" evidence="6">
    <location>
        <begin position="106"/>
        <end position="127"/>
    </location>
</feature>
<dbReference type="Proteomes" id="UP001152798">
    <property type="component" value="Chromosome 3"/>
</dbReference>
<keyword evidence="2" id="KW-0813">Transport</keyword>
<evidence type="ECO:0000256" key="4">
    <source>
        <dbReference type="ARBA" id="ARBA00022989"/>
    </source>
</evidence>
<feature type="transmembrane region" description="Helical" evidence="6">
    <location>
        <begin position="547"/>
        <end position="565"/>
    </location>
</feature>
<dbReference type="Pfam" id="PF13906">
    <property type="entry name" value="AA_permease_C"/>
    <property type="match status" value="1"/>
</dbReference>
<name>A0A9P0MKI4_NEZVI</name>
<evidence type="ECO:0000313" key="9">
    <source>
        <dbReference type="EMBL" id="CAH1397255.1"/>
    </source>
</evidence>
<feature type="transmembrane region" description="Helical" evidence="6">
    <location>
        <begin position="316"/>
        <end position="345"/>
    </location>
</feature>
<reference evidence="9" key="1">
    <citation type="submission" date="2022-01" db="EMBL/GenBank/DDBJ databases">
        <authorList>
            <person name="King R."/>
        </authorList>
    </citation>
    <scope>NUCLEOTIDE SEQUENCE</scope>
</reference>
<feature type="transmembrane region" description="Helical" evidence="6">
    <location>
        <begin position="161"/>
        <end position="189"/>
    </location>
</feature>
<dbReference type="AlphaFoldDB" id="A0A9P0MKI4"/>
<feature type="transmembrane region" description="Helical" evidence="6">
    <location>
        <begin position="36"/>
        <end position="57"/>
    </location>
</feature>
<keyword evidence="10" id="KW-1185">Reference proteome</keyword>
<evidence type="ECO:0000256" key="1">
    <source>
        <dbReference type="ARBA" id="ARBA00004141"/>
    </source>
</evidence>
<dbReference type="PIRSF" id="PIRSF006060">
    <property type="entry name" value="AA_transporter"/>
    <property type="match status" value="1"/>
</dbReference>
<evidence type="ECO:0000313" key="10">
    <source>
        <dbReference type="Proteomes" id="UP001152798"/>
    </source>
</evidence>
<dbReference type="InterPro" id="IPR004841">
    <property type="entry name" value="AA-permease/SLC12A_dom"/>
</dbReference>
<dbReference type="GO" id="GO:0005886">
    <property type="term" value="C:plasma membrane"/>
    <property type="evidence" value="ECO:0007669"/>
    <property type="project" value="TreeGrafter"/>
</dbReference>
<feature type="transmembrane region" description="Helical" evidence="6">
    <location>
        <begin position="517"/>
        <end position="541"/>
    </location>
</feature>